<gene>
    <name evidence="3" type="ordered locus">Fleli_1655</name>
</gene>
<keyword evidence="2" id="KW-1133">Transmembrane helix</keyword>
<keyword evidence="4" id="KW-1185">Reference proteome</keyword>
<name>I4AJD0_BERLS</name>
<feature type="transmembrane region" description="Helical" evidence="2">
    <location>
        <begin position="31"/>
        <end position="48"/>
    </location>
</feature>
<feature type="region of interest" description="Disordered" evidence="1">
    <location>
        <begin position="52"/>
        <end position="96"/>
    </location>
</feature>
<sequence>MKLLENILLAFCVASLAIGVHQLYYYDVQEVYWILSLSVLLFLIYTWVKSKNAEKEKSENSEQKKNDISNNKITKQYSDKESSNYTPPKKKRKKRK</sequence>
<protein>
    <submittedName>
        <fullName evidence="3">Uncharacterized protein</fullName>
    </submittedName>
</protein>
<feature type="transmembrane region" description="Helical" evidence="2">
    <location>
        <begin position="7"/>
        <end position="25"/>
    </location>
</feature>
<keyword evidence="2" id="KW-0812">Transmembrane</keyword>
<dbReference type="RefSeq" id="WP_014797520.1">
    <property type="nucleotide sequence ID" value="NC_018018.1"/>
</dbReference>
<evidence type="ECO:0000256" key="2">
    <source>
        <dbReference type="SAM" id="Phobius"/>
    </source>
</evidence>
<dbReference type="EMBL" id="CP003345">
    <property type="protein sequence ID" value="AFM04065.1"/>
    <property type="molecule type" value="Genomic_DNA"/>
</dbReference>
<keyword evidence="2" id="KW-0472">Membrane</keyword>
<dbReference type="Proteomes" id="UP000006054">
    <property type="component" value="Chromosome"/>
</dbReference>
<reference evidence="4" key="1">
    <citation type="submission" date="2012-06" db="EMBL/GenBank/DDBJ databases">
        <title>The complete genome of Flexibacter litoralis DSM 6794.</title>
        <authorList>
            <person name="Lucas S."/>
            <person name="Copeland A."/>
            <person name="Lapidus A."/>
            <person name="Glavina del Rio T."/>
            <person name="Dalin E."/>
            <person name="Tice H."/>
            <person name="Bruce D."/>
            <person name="Goodwin L."/>
            <person name="Pitluck S."/>
            <person name="Peters L."/>
            <person name="Ovchinnikova G."/>
            <person name="Lu M."/>
            <person name="Kyrpides N."/>
            <person name="Mavromatis K."/>
            <person name="Ivanova N."/>
            <person name="Brettin T."/>
            <person name="Detter J.C."/>
            <person name="Han C."/>
            <person name="Larimer F."/>
            <person name="Land M."/>
            <person name="Hauser L."/>
            <person name="Markowitz V."/>
            <person name="Cheng J.-F."/>
            <person name="Hugenholtz P."/>
            <person name="Woyke T."/>
            <person name="Wu D."/>
            <person name="Spring S."/>
            <person name="Lang E."/>
            <person name="Kopitz M."/>
            <person name="Brambilla E."/>
            <person name="Klenk H.-P."/>
            <person name="Eisen J.A."/>
        </authorList>
    </citation>
    <scope>NUCLEOTIDE SEQUENCE [LARGE SCALE GENOMIC DNA]</scope>
    <source>
        <strain evidence="4">ATCC 23117 / DSM 6794 / NBRC 15988 / NCIMB 1366 / Sio-4</strain>
    </source>
</reference>
<evidence type="ECO:0000256" key="1">
    <source>
        <dbReference type="SAM" id="MobiDB-lite"/>
    </source>
</evidence>
<dbReference type="AlphaFoldDB" id="I4AJD0"/>
<accession>I4AJD0</accession>
<dbReference type="STRING" id="880071.Fleli_1655"/>
<organism evidence="3 4">
    <name type="scientific">Bernardetia litoralis (strain ATCC 23117 / DSM 6794 / NBRC 15988 / NCIMB 1366 / Fx l1 / Sio-4)</name>
    <name type="common">Flexibacter litoralis</name>
    <dbReference type="NCBI Taxonomy" id="880071"/>
    <lineage>
        <taxon>Bacteria</taxon>
        <taxon>Pseudomonadati</taxon>
        <taxon>Bacteroidota</taxon>
        <taxon>Cytophagia</taxon>
        <taxon>Cytophagales</taxon>
        <taxon>Bernardetiaceae</taxon>
        <taxon>Bernardetia</taxon>
    </lineage>
</organism>
<proteinExistence type="predicted"/>
<evidence type="ECO:0000313" key="3">
    <source>
        <dbReference type="EMBL" id="AFM04065.1"/>
    </source>
</evidence>
<dbReference type="HOGENOM" id="CLU_2355592_0_0_10"/>
<feature type="compositionally biased region" description="Basic and acidic residues" evidence="1">
    <location>
        <begin position="52"/>
        <end position="67"/>
    </location>
</feature>
<dbReference type="KEGG" id="fli:Fleli_1655"/>
<evidence type="ECO:0000313" key="4">
    <source>
        <dbReference type="Proteomes" id="UP000006054"/>
    </source>
</evidence>